<organism evidence="2">
    <name type="scientific">Pyrodinium bahamense</name>
    <dbReference type="NCBI Taxonomy" id="73915"/>
    <lineage>
        <taxon>Eukaryota</taxon>
        <taxon>Sar</taxon>
        <taxon>Alveolata</taxon>
        <taxon>Dinophyceae</taxon>
        <taxon>Gonyaulacales</taxon>
        <taxon>Pyrocystaceae</taxon>
        <taxon>Pyrodinium</taxon>
    </lineage>
</organism>
<proteinExistence type="predicted"/>
<feature type="region of interest" description="Disordered" evidence="1">
    <location>
        <begin position="38"/>
        <end position="64"/>
    </location>
</feature>
<gene>
    <name evidence="2" type="ORF">PBAH0796_LOCUS1536</name>
</gene>
<dbReference type="AlphaFoldDB" id="A0A7S0F8L7"/>
<name>A0A7S0F8L7_9DINO</name>
<feature type="region of interest" description="Disordered" evidence="1">
    <location>
        <begin position="125"/>
        <end position="158"/>
    </location>
</feature>
<evidence type="ECO:0000256" key="1">
    <source>
        <dbReference type="SAM" id="MobiDB-lite"/>
    </source>
</evidence>
<evidence type="ECO:0000313" key="2">
    <source>
        <dbReference type="EMBL" id="CAD8345798.1"/>
    </source>
</evidence>
<reference evidence="2" key="1">
    <citation type="submission" date="2021-01" db="EMBL/GenBank/DDBJ databases">
        <authorList>
            <person name="Corre E."/>
            <person name="Pelletier E."/>
            <person name="Niang G."/>
            <person name="Scheremetjew M."/>
            <person name="Finn R."/>
            <person name="Kale V."/>
            <person name="Holt S."/>
            <person name="Cochrane G."/>
            <person name="Meng A."/>
            <person name="Brown T."/>
            <person name="Cohen L."/>
        </authorList>
    </citation>
    <scope>NUCLEOTIDE SEQUENCE</scope>
    <source>
        <strain evidence="2">Pbaha01</strain>
    </source>
</reference>
<feature type="region of interest" description="Disordered" evidence="1">
    <location>
        <begin position="81"/>
        <end position="104"/>
    </location>
</feature>
<protein>
    <submittedName>
        <fullName evidence="2">Uncharacterized protein</fullName>
    </submittedName>
</protein>
<sequence length="158" mass="17305">MAPDAVSETHSAQKRRSRNVSFGNATAVDLLSAEAALAAQADTESADGSRPAQDAEEDTDAQEALTEILRFQTRAEMRRDFRCVTPRLPPRDPSGDLPKPMSSGLWQRRKLRSFSLEPLLQAEVHAESEDTDPVDAHEGEPWNVDAMTSEDVAAMRGS</sequence>
<feature type="region of interest" description="Disordered" evidence="1">
    <location>
        <begin position="1"/>
        <end position="22"/>
    </location>
</feature>
<feature type="compositionally biased region" description="Basic and acidic residues" evidence="1">
    <location>
        <begin position="125"/>
        <end position="140"/>
    </location>
</feature>
<dbReference type="EMBL" id="HBEG01002718">
    <property type="protein sequence ID" value="CAD8345798.1"/>
    <property type="molecule type" value="Transcribed_RNA"/>
</dbReference>
<accession>A0A7S0F8L7</accession>